<dbReference type="Gene3D" id="2.10.260.10">
    <property type="match status" value="1"/>
</dbReference>
<protein>
    <submittedName>
        <fullName evidence="3">Antitoxin ChpS</fullName>
    </submittedName>
</protein>
<evidence type="ECO:0000259" key="2">
    <source>
        <dbReference type="SMART" id="SM00966"/>
    </source>
</evidence>
<accession>A0ABV2ITZ0</accession>
<dbReference type="InterPro" id="IPR037914">
    <property type="entry name" value="SpoVT-AbrB_sf"/>
</dbReference>
<feature type="domain" description="SpoVT-AbrB" evidence="2">
    <location>
        <begin position="20"/>
        <end position="65"/>
    </location>
</feature>
<keyword evidence="4" id="KW-1185">Reference proteome</keyword>
<gene>
    <name evidence="3" type="ORF">ABID16_000258</name>
</gene>
<dbReference type="InterPro" id="IPR007159">
    <property type="entry name" value="SpoVT-AbrB_dom"/>
</dbReference>
<evidence type="ECO:0000313" key="4">
    <source>
        <dbReference type="Proteomes" id="UP001549047"/>
    </source>
</evidence>
<evidence type="ECO:0000256" key="1">
    <source>
        <dbReference type="SAM" id="MobiDB-lite"/>
    </source>
</evidence>
<dbReference type="RefSeq" id="WP_354554489.1">
    <property type="nucleotide sequence ID" value="NZ_JBEPMB010000001.1"/>
</dbReference>
<comment type="caution">
    <text evidence="3">The sequence shown here is derived from an EMBL/GenBank/DDBJ whole genome shotgun (WGS) entry which is preliminary data.</text>
</comment>
<dbReference type="EMBL" id="JBEPMB010000001">
    <property type="protein sequence ID" value="MET3611953.1"/>
    <property type="molecule type" value="Genomic_DNA"/>
</dbReference>
<organism evidence="3 4">
    <name type="scientific">Rhizobium aquaticum</name>
    <dbReference type="NCBI Taxonomy" id="1549636"/>
    <lineage>
        <taxon>Bacteria</taxon>
        <taxon>Pseudomonadati</taxon>
        <taxon>Pseudomonadota</taxon>
        <taxon>Alphaproteobacteria</taxon>
        <taxon>Hyphomicrobiales</taxon>
        <taxon>Rhizobiaceae</taxon>
        <taxon>Rhizobium/Agrobacterium group</taxon>
        <taxon>Rhizobium</taxon>
    </lineage>
</organism>
<dbReference type="Proteomes" id="UP001549047">
    <property type="component" value="Unassembled WGS sequence"/>
</dbReference>
<feature type="region of interest" description="Disordered" evidence="1">
    <location>
        <begin position="84"/>
        <end position="107"/>
    </location>
</feature>
<dbReference type="SUPFAM" id="SSF89447">
    <property type="entry name" value="AbrB/MazE/MraZ-like"/>
    <property type="match status" value="1"/>
</dbReference>
<name>A0ABV2ITZ0_9HYPH</name>
<proteinExistence type="predicted"/>
<dbReference type="Pfam" id="PF04014">
    <property type="entry name" value="MazE_antitoxin"/>
    <property type="match status" value="1"/>
</dbReference>
<reference evidence="3 4" key="1">
    <citation type="submission" date="2024-06" db="EMBL/GenBank/DDBJ databases">
        <title>Genomic Encyclopedia of Type Strains, Phase IV (KMG-IV): sequencing the most valuable type-strain genomes for metagenomic binning, comparative biology and taxonomic classification.</title>
        <authorList>
            <person name="Goeker M."/>
        </authorList>
    </citation>
    <scope>NUCLEOTIDE SEQUENCE [LARGE SCALE GENOMIC DNA]</scope>
    <source>
        <strain evidence="3 4">DSM 29780</strain>
    </source>
</reference>
<evidence type="ECO:0000313" key="3">
    <source>
        <dbReference type="EMBL" id="MET3611953.1"/>
    </source>
</evidence>
<dbReference type="SMART" id="SM00966">
    <property type="entry name" value="SpoVT_AbrB"/>
    <property type="match status" value="1"/>
</dbReference>
<sequence length="107" mass="11437">MATTSGPATSKDFSTTSKLKKAGGSLVLTVPAAARNMLGLTEGQEMIVSVKGRQVIAEPVSRDAKTIKVRQPKYTLEELLEGYDAGSSRSPEEEEWINAPAAGNEVW</sequence>